<sequence>MSCTLFLCQELLMKKQIESDIFLSKRLNFIDRLSTAICAASLCLGVLIYSSIKEGLIYLEIIMIIIVALINFAFILLMIYYLFEGYLIKFQPQLDKIRDQLRIHHPEIMDKYPWSRKMLYNQAKMKDKVKKRRQDPQAPLFLNEISDQPILLPLSDSDKTKQQKTVNHSDSPNYQKIYPEQEGLESEQINLNQKNQEQ</sequence>
<reference evidence="3" key="1">
    <citation type="submission" date="2021-01" db="EMBL/GenBank/DDBJ databases">
        <authorList>
            <consortium name="Genoscope - CEA"/>
            <person name="William W."/>
        </authorList>
    </citation>
    <scope>NUCLEOTIDE SEQUENCE</scope>
</reference>
<evidence type="ECO:0000256" key="1">
    <source>
        <dbReference type="SAM" id="MobiDB-lite"/>
    </source>
</evidence>
<keyword evidence="2" id="KW-1133">Transmembrane helix</keyword>
<accession>A0A8S1QN47</accession>
<feature type="transmembrane region" description="Helical" evidence="2">
    <location>
        <begin position="33"/>
        <end position="52"/>
    </location>
</feature>
<proteinExistence type="predicted"/>
<feature type="compositionally biased region" description="Polar residues" evidence="1">
    <location>
        <begin position="187"/>
        <end position="198"/>
    </location>
</feature>
<evidence type="ECO:0000313" key="3">
    <source>
        <dbReference type="EMBL" id="CAD8117183.1"/>
    </source>
</evidence>
<protein>
    <recommendedName>
        <fullName evidence="5">Transmembrane protein</fullName>
    </recommendedName>
</protein>
<keyword evidence="2" id="KW-0812">Transmembrane</keyword>
<name>A0A8S1QN47_9CILI</name>
<feature type="transmembrane region" description="Helical" evidence="2">
    <location>
        <begin position="58"/>
        <end position="83"/>
    </location>
</feature>
<organism evidence="3 4">
    <name type="scientific">Paramecium sonneborni</name>
    <dbReference type="NCBI Taxonomy" id="65129"/>
    <lineage>
        <taxon>Eukaryota</taxon>
        <taxon>Sar</taxon>
        <taxon>Alveolata</taxon>
        <taxon>Ciliophora</taxon>
        <taxon>Intramacronucleata</taxon>
        <taxon>Oligohymenophorea</taxon>
        <taxon>Peniculida</taxon>
        <taxon>Parameciidae</taxon>
        <taxon>Paramecium</taxon>
    </lineage>
</organism>
<feature type="region of interest" description="Disordered" evidence="1">
    <location>
        <begin position="154"/>
        <end position="198"/>
    </location>
</feature>
<dbReference type="Proteomes" id="UP000692954">
    <property type="component" value="Unassembled WGS sequence"/>
</dbReference>
<feature type="compositionally biased region" description="Polar residues" evidence="1">
    <location>
        <begin position="163"/>
        <end position="174"/>
    </location>
</feature>
<evidence type="ECO:0000256" key="2">
    <source>
        <dbReference type="SAM" id="Phobius"/>
    </source>
</evidence>
<dbReference type="EMBL" id="CAJJDN010000113">
    <property type="protein sequence ID" value="CAD8117183.1"/>
    <property type="molecule type" value="Genomic_DNA"/>
</dbReference>
<dbReference type="PANTHER" id="PTHR11319:SF35">
    <property type="entry name" value="OUTER MEMBRANE PROTEIN PMPC-RELATED"/>
    <property type="match status" value="1"/>
</dbReference>
<evidence type="ECO:0008006" key="5">
    <source>
        <dbReference type="Google" id="ProtNLM"/>
    </source>
</evidence>
<gene>
    <name evidence="3" type="ORF">PSON_ATCC_30995.1.T1130053</name>
</gene>
<evidence type="ECO:0000313" key="4">
    <source>
        <dbReference type="Proteomes" id="UP000692954"/>
    </source>
</evidence>
<comment type="caution">
    <text evidence="3">The sequence shown here is derived from an EMBL/GenBank/DDBJ whole genome shotgun (WGS) entry which is preliminary data.</text>
</comment>
<dbReference type="PANTHER" id="PTHR11319">
    <property type="entry name" value="G PROTEIN-COUPLED RECEPTOR-RELATED"/>
    <property type="match status" value="1"/>
</dbReference>
<keyword evidence="2" id="KW-0472">Membrane</keyword>
<dbReference type="AlphaFoldDB" id="A0A8S1QN47"/>
<keyword evidence="4" id="KW-1185">Reference proteome</keyword>